<dbReference type="Pfam" id="PF16682">
    <property type="entry name" value="MSL2-CXC"/>
    <property type="match status" value="1"/>
</dbReference>
<keyword evidence="1" id="KW-0539">Nucleus</keyword>
<dbReference type="InterPro" id="IPR033467">
    <property type="entry name" value="Tesmin/TSO1-like_CXC"/>
</dbReference>
<dbReference type="GO" id="GO:0061630">
    <property type="term" value="F:ubiquitin protein ligase activity"/>
    <property type="evidence" value="ECO:0007669"/>
    <property type="project" value="InterPro"/>
</dbReference>
<evidence type="ECO:0000256" key="1">
    <source>
        <dbReference type="PROSITE-ProRule" id="PRU01396"/>
    </source>
</evidence>
<dbReference type="PANTHER" id="PTHR16048">
    <property type="entry name" value="MSL2-RELATED"/>
    <property type="match status" value="1"/>
</dbReference>
<dbReference type="CDD" id="cd13122">
    <property type="entry name" value="MSL2_CXC"/>
    <property type="match status" value="1"/>
</dbReference>
<dbReference type="InterPro" id="IPR037922">
    <property type="entry name" value="MSL2"/>
</dbReference>
<gene>
    <name evidence="4" type="ORF">APHIGO_LOCUS5329</name>
</gene>
<protein>
    <recommendedName>
        <fullName evidence="3">CXC MSL2-type domain-containing protein</fullName>
    </recommendedName>
</protein>
<dbReference type="PANTHER" id="PTHR16048:SF3">
    <property type="entry name" value="E3 UBIQUITIN-PROTEIN LIGASE MSL2"/>
    <property type="match status" value="1"/>
</dbReference>
<organism evidence="4 5">
    <name type="scientific">Aphis gossypii</name>
    <name type="common">Cotton aphid</name>
    <dbReference type="NCBI Taxonomy" id="80765"/>
    <lineage>
        <taxon>Eukaryota</taxon>
        <taxon>Metazoa</taxon>
        <taxon>Ecdysozoa</taxon>
        <taxon>Arthropoda</taxon>
        <taxon>Hexapoda</taxon>
        <taxon>Insecta</taxon>
        <taxon>Pterygota</taxon>
        <taxon>Neoptera</taxon>
        <taxon>Paraneoptera</taxon>
        <taxon>Hemiptera</taxon>
        <taxon>Sternorrhyncha</taxon>
        <taxon>Aphidomorpha</taxon>
        <taxon>Aphidoidea</taxon>
        <taxon>Aphididae</taxon>
        <taxon>Aphidini</taxon>
        <taxon>Aphis</taxon>
        <taxon>Aphis</taxon>
    </lineage>
</organism>
<dbReference type="InterPro" id="IPR032049">
    <property type="entry name" value="Msl2-CXC"/>
</dbReference>
<dbReference type="SMART" id="SM01114">
    <property type="entry name" value="CXC"/>
    <property type="match status" value="1"/>
</dbReference>
<dbReference type="InterPro" id="IPR013083">
    <property type="entry name" value="Znf_RING/FYVE/PHD"/>
</dbReference>
<keyword evidence="5" id="KW-1185">Reference proteome</keyword>
<sequence length="318" mass="35988">MDSNLLQCYVSANLIVSQAKSTDPSTWQNLHTLLLQLHERLSCKVCHKLIDRLNPYLDGYACSTCVNHQITENASSTIIQCYKKLCAYIHSTPVYKVMCTRVEDKQLVELLMVVNNPSLSINGYNGLSNGLVNKQKTEEVDNEDKTLISSSNVQLPIENQTSKNNISLQIFDEQSQNHKIQDQTEFNNNPKKKKNERRSGCRCGNTVKNAPVKLTCIGQRCRCYAVQKPCEECSCKGCRNPRPKRSNNDGNLEIDKIRRKPVTLDLISSLQPSHIESNPEFSSYTMHDMLQLPSHSQNYDQGETEVTLGHVNSIFHSP</sequence>
<evidence type="ECO:0000259" key="3">
    <source>
        <dbReference type="PROSITE" id="PS52051"/>
    </source>
</evidence>
<reference evidence="4" key="2">
    <citation type="submission" date="2022-10" db="EMBL/GenBank/DDBJ databases">
        <authorList>
            <consortium name="ENA_rothamsted_submissions"/>
            <consortium name="culmorum"/>
            <person name="King R."/>
        </authorList>
    </citation>
    <scope>NUCLEOTIDE SEQUENCE</scope>
</reference>
<keyword evidence="1" id="KW-0158">Chromosome</keyword>
<evidence type="ECO:0000313" key="5">
    <source>
        <dbReference type="Proteomes" id="UP001154329"/>
    </source>
</evidence>
<comment type="similarity">
    <text evidence="1">Belongs to the MSL2 family.</text>
</comment>
<dbReference type="Gene3D" id="3.30.40.10">
    <property type="entry name" value="Zinc/RING finger domain, C3HC4 (zinc finger)"/>
    <property type="match status" value="1"/>
</dbReference>
<name>A0A9P0NIL5_APHGO</name>
<dbReference type="EMBL" id="OU899035">
    <property type="protein sequence ID" value="CAH1723879.1"/>
    <property type="molecule type" value="Genomic_DNA"/>
</dbReference>
<dbReference type="GO" id="GO:0072487">
    <property type="term" value="C:MSL complex"/>
    <property type="evidence" value="ECO:0007669"/>
    <property type="project" value="UniProtKB-UniRule"/>
</dbReference>
<evidence type="ECO:0000256" key="2">
    <source>
        <dbReference type="SAM" id="MobiDB-lite"/>
    </source>
</evidence>
<feature type="region of interest" description="Disordered" evidence="2">
    <location>
        <begin position="177"/>
        <end position="200"/>
    </location>
</feature>
<dbReference type="PROSITE" id="PS52051">
    <property type="entry name" value="CXC_MSL2"/>
    <property type="match status" value="1"/>
</dbReference>
<accession>A0A9P0NIL5</accession>
<feature type="domain" description="CXC MSL2-type" evidence="3">
    <location>
        <begin position="196"/>
        <end position="248"/>
    </location>
</feature>
<reference evidence="4" key="1">
    <citation type="submission" date="2022-02" db="EMBL/GenBank/DDBJ databases">
        <authorList>
            <person name="King R."/>
        </authorList>
    </citation>
    <scope>NUCLEOTIDE SEQUENCE</scope>
</reference>
<proteinExistence type="inferred from homology"/>
<dbReference type="GO" id="GO:0016567">
    <property type="term" value="P:protein ubiquitination"/>
    <property type="evidence" value="ECO:0007669"/>
    <property type="project" value="TreeGrafter"/>
</dbReference>
<evidence type="ECO:0000313" key="4">
    <source>
        <dbReference type="EMBL" id="CAH1723879.1"/>
    </source>
</evidence>
<dbReference type="Proteomes" id="UP001154329">
    <property type="component" value="Chromosome 2"/>
</dbReference>
<dbReference type="AlphaFoldDB" id="A0A9P0NIL5"/>